<proteinExistence type="predicted"/>
<sequence length="176" mass="19935">MEAVNGSHGNDYENVTRLLCLYILVIIFLCTSGHTIAWAYTTCILKHANEKGDRDRNEGVTAAKGNEKDNLEFKRVDVTVTEGLCIQDATEYQQKLHNVENVIEGMMGNIDPIITIGVVVADEFMQERRKINELIEPKGAFFDAISYENSFEHIKMMSTQTEPTEDCGHQNEINNY</sequence>
<dbReference type="EMBL" id="CAUOFW020004658">
    <property type="protein sequence ID" value="CAK9166689.1"/>
    <property type="molecule type" value="Genomic_DNA"/>
</dbReference>
<accession>A0ABC8TBI5</accession>
<keyword evidence="1" id="KW-0472">Membrane</keyword>
<evidence type="ECO:0000313" key="3">
    <source>
        <dbReference type="Proteomes" id="UP001642360"/>
    </source>
</evidence>
<reference evidence="2 3" key="1">
    <citation type="submission" date="2024-02" db="EMBL/GenBank/DDBJ databases">
        <authorList>
            <person name="Vignale AGUSTIN F."/>
            <person name="Sosa J E."/>
            <person name="Modenutti C."/>
        </authorList>
    </citation>
    <scope>NUCLEOTIDE SEQUENCE [LARGE SCALE GENOMIC DNA]</scope>
</reference>
<keyword evidence="1" id="KW-1133">Transmembrane helix</keyword>
<evidence type="ECO:0000256" key="1">
    <source>
        <dbReference type="SAM" id="Phobius"/>
    </source>
</evidence>
<evidence type="ECO:0000313" key="2">
    <source>
        <dbReference type="EMBL" id="CAK9166689.1"/>
    </source>
</evidence>
<feature type="transmembrane region" description="Helical" evidence="1">
    <location>
        <begin position="19"/>
        <end position="40"/>
    </location>
</feature>
<keyword evidence="3" id="KW-1185">Reference proteome</keyword>
<dbReference type="AlphaFoldDB" id="A0ABC8TBI5"/>
<name>A0ABC8TBI5_9AQUA</name>
<keyword evidence="1" id="KW-0812">Transmembrane</keyword>
<organism evidence="2 3">
    <name type="scientific">Ilex paraguariensis</name>
    <name type="common">yerba mate</name>
    <dbReference type="NCBI Taxonomy" id="185542"/>
    <lineage>
        <taxon>Eukaryota</taxon>
        <taxon>Viridiplantae</taxon>
        <taxon>Streptophyta</taxon>
        <taxon>Embryophyta</taxon>
        <taxon>Tracheophyta</taxon>
        <taxon>Spermatophyta</taxon>
        <taxon>Magnoliopsida</taxon>
        <taxon>eudicotyledons</taxon>
        <taxon>Gunneridae</taxon>
        <taxon>Pentapetalae</taxon>
        <taxon>asterids</taxon>
        <taxon>campanulids</taxon>
        <taxon>Aquifoliales</taxon>
        <taxon>Aquifoliaceae</taxon>
        <taxon>Ilex</taxon>
    </lineage>
</organism>
<dbReference type="Proteomes" id="UP001642360">
    <property type="component" value="Unassembled WGS sequence"/>
</dbReference>
<comment type="caution">
    <text evidence="2">The sequence shown here is derived from an EMBL/GenBank/DDBJ whole genome shotgun (WGS) entry which is preliminary data.</text>
</comment>
<protein>
    <submittedName>
        <fullName evidence="2">Uncharacterized protein</fullName>
    </submittedName>
</protein>
<gene>
    <name evidence="2" type="ORF">ILEXP_LOCUS35924</name>
</gene>